<organism evidence="3 4">
    <name type="scientific">Candidatus Planktophila dulcis</name>
    <dbReference type="NCBI Taxonomy" id="1884914"/>
    <lineage>
        <taxon>Bacteria</taxon>
        <taxon>Bacillati</taxon>
        <taxon>Actinomycetota</taxon>
        <taxon>Actinomycetes</taxon>
        <taxon>Candidatus Nanopelagicales</taxon>
        <taxon>Candidatus Nanopelagicaceae</taxon>
        <taxon>Candidatus Planktophila</taxon>
    </lineage>
</organism>
<dbReference type="FunFam" id="3.40.50.720:FF:000084">
    <property type="entry name" value="Short-chain dehydrogenase reductase"/>
    <property type="match status" value="1"/>
</dbReference>
<dbReference type="AlphaFoldDB" id="A0AAC9YSM1"/>
<dbReference type="Gene3D" id="3.40.50.720">
    <property type="entry name" value="NAD(P)-binding Rossmann-like Domain"/>
    <property type="match status" value="1"/>
</dbReference>
<dbReference type="EMBL" id="CP016770">
    <property type="protein sequence ID" value="ASY11454.1"/>
    <property type="molecule type" value="Genomic_DNA"/>
</dbReference>
<protein>
    <submittedName>
        <fullName evidence="3">Meso-butanediol dehydrogenase / (S,S)-butanediol dehydrogenase / diacetyl reductase</fullName>
    </submittedName>
</protein>
<dbReference type="InterPro" id="IPR020904">
    <property type="entry name" value="Sc_DH/Rdtase_CS"/>
</dbReference>
<dbReference type="KEGG" id="plak:A1s21155_00245"/>
<reference evidence="3 4" key="1">
    <citation type="submission" date="2016-07" db="EMBL/GenBank/DDBJ databases">
        <title>High microdiversification within the ubiquitous acI lineage of Actinobacteria.</title>
        <authorList>
            <person name="Neuenschwander S.M."/>
            <person name="Salcher M."/>
            <person name="Ghai R."/>
            <person name="Pernthaler J."/>
        </authorList>
    </citation>
    <scope>NUCLEOTIDE SEQUENCE [LARGE SCALE GENOMIC DNA]</scope>
    <source>
        <strain evidence="3">MMS-21-155</strain>
    </source>
</reference>
<dbReference type="PRINTS" id="PR00080">
    <property type="entry name" value="SDRFAMILY"/>
</dbReference>
<dbReference type="RefSeq" id="WP_095695895.1">
    <property type="nucleotide sequence ID" value="NZ_CP016770.1"/>
</dbReference>
<sequence>MNESVVVTGGSKGIGRAIVLKLASRGFRVISGSRTPIADIPAEFKDFISHFEMDVKNPSDHEKLVELGNSNNSQLRAFINNAGFSEWQPIENIDSTFLQEILETNLMGYFWGSKAAAHALKPGGSIVNISSLAARRGTPNNSAYVASKFGVAGLTQSMAKELGARGIRVNAVCPVLVETPGLMEALKEKNSPGKGAPDQFLSSFAQQQTALGRLPTAEEVANLVYFLLSDEASGITGQSINVDCGVLPN</sequence>
<dbReference type="PANTHER" id="PTHR42760">
    <property type="entry name" value="SHORT-CHAIN DEHYDROGENASES/REDUCTASES FAMILY MEMBER"/>
    <property type="match status" value="1"/>
</dbReference>
<evidence type="ECO:0000313" key="3">
    <source>
        <dbReference type="EMBL" id="ASY11454.1"/>
    </source>
</evidence>
<accession>A0AAC9YSM1</accession>
<dbReference type="GeneID" id="300656573"/>
<dbReference type="Proteomes" id="UP000217216">
    <property type="component" value="Chromosome"/>
</dbReference>
<gene>
    <name evidence="3" type="ORF">A1s21155_00245</name>
</gene>
<evidence type="ECO:0000256" key="1">
    <source>
        <dbReference type="ARBA" id="ARBA00006484"/>
    </source>
</evidence>
<dbReference type="InterPro" id="IPR002347">
    <property type="entry name" value="SDR_fam"/>
</dbReference>
<dbReference type="GO" id="GO:0016616">
    <property type="term" value="F:oxidoreductase activity, acting on the CH-OH group of donors, NAD or NADP as acceptor"/>
    <property type="evidence" value="ECO:0007669"/>
    <property type="project" value="TreeGrafter"/>
</dbReference>
<dbReference type="CDD" id="cd05233">
    <property type="entry name" value="SDR_c"/>
    <property type="match status" value="1"/>
</dbReference>
<comment type="similarity">
    <text evidence="1">Belongs to the short-chain dehydrogenases/reductases (SDR) family.</text>
</comment>
<dbReference type="PRINTS" id="PR00081">
    <property type="entry name" value="GDHRDH"/>
</dbReference>
<dbReference type="PROSITE" id="PS00061">
    <property type="entry name" value="ADH_SHORT"/>
    <property type="match status" value="1"/>
</dbReference>
<dbReference type="SUPFAM" id="SSF51735">
    <property type="entry name" value="NAD(P)-binding Rossmann-fold domains"/>
    <property type="match status" value="1"/>
</dbReference>
<name>A0AAC9YSM1_9ACTN</name>
<dbReference type="InterPro" id="IPR036291">
    <property type="entry name" value="NAD(P)-bd_dom_sf"/>
</dbReference>
<keyword evidence="4" id="KW-1185">Reference proteome</keyword>
<evidence type="ECO:0000256" key="2">
    <source>
        <dbReference type="ARBA" id="ARBA00023002"/>
    </source>
</evidence>
<dbReference type="Pfam" id="PF13561">
    <property type="entry name" value="adh_short_C2"/>
    <property type="match status" value="1"/>
</dbReference>
<evidence type="ECO:0000313" key="4">
    <source>
        <dbReference type="Proteomes" id="UP000217216"/>
    </source>
</evidence>
<keyword evidence="2" id="KW-0560">Oxidoreductase</keyword>
<proteinExistence type="inferred from homology"/>
<dbReference type="PANTHER" id="PTHR42760:SF133">
    <property type="entry name" value="3-OXOACYL-[ACYL-CARRIER-PROTEIN] REDUCTASE"/>
    <property type="match status" value="1"/>
</dbReference>